<dbReference type="Pfam" id="PF14023">
    <property type="entry name" value="Bestrophin-like"/>
    <property type="match status" value="1"/>
</dbReference>
<dbReference type="Proteomes" id="UP000605992">
    <property type="component" value="Unassembled WGS sequence"/>
</dbReference>
<feature type="transmembrane region" description="Helical" evidence="1">
    <location>
        <begin position="201"/>
        <end position="222"/>
    </location>
</feature>
<feature type="transmembrane region" description="Helical" evidence="1">
    <location>
        <begin position="171"/>
        <end position="195"/>
    </location>
</feature>
<proteinExistence type="predicted"/>
<dbReference type="EMBL" id="BOOR01000042">
    <property type="protein sequence ID" value="GII56902.1"/>
    <property type="molecule type" value="Genomic_DNA"/>
</dbReference>
<dbReference type="InterPro" id="IPR025333">
    <property type="entry name" value="DUF4239"/>
</dbReference>
<evidence type="ECO:0000256" key="1">
    <source>
        <dbReference type="SAM" id="Phobius"/>
    </source>
</evidence>
<organism evidence="2 3">
    <name type="scientific">Planotetraspora thailandica</name>
    <dbReference type="NCBI Taxonomy" id="487172"/>
    <lineage>
        <taxon>Bacteria</taxon>
        <taxon>Bacillati</taxon>
        <taxon>Actinomycetota</taxon>
        <taxon>Actinomycetes</taxon>
        <taxon>Streptosporangiales</taxon>
        <taxon>Streptosporangiaceae</taxon>
        <taxon>Planotetraspora</taxon>
    </lineage>
</organism>
<reference evidence="2" key="1">
    <citation type="submission" date="2021-01" db="EMBL/GenBank/DDBJ databases">
        <title>Whole genome shotgun sequence of Planotetraspora thailandica NBRC 104271.</title>
        <authorList>
            <person name="Komaki H."/>
            <person name="Tamura T."/>
        </authorList>
    </citation>
    <scope>NUCLEOTIDE SEQUENCE</scope>
    <source>
        <strain evidence="2">NBRC 104271</strain>
    </source>
</reference>
<name>A0A8J3XVU3_9ACTN</name>
<keyword evidence="1" id="KW-0472">Membrane</keyword>
<evidence type="ECO:0008006" key="4">
    <source>
        <dbReference type="Google" id="ProtNLM"/>
    </source>
</evidence>
<evidence type="ECO:0000313" key="2">
    <source>
        <dbReference type="EMBL" id="GII56902.1"/>
    </source>
</evidence>
<gene>
    <name evidence="2" type="ORF">Pth03_52910</name>
</gene>
<keyword evidence="1" id="KW-0812">Transmembrane</keyword>
<dbReference type="AlphaFoldDB" id="A0A8J3XVU3"/>
<keyword evidence="1" id="KW-1133">Transmembrane helix</keyword>
<feature type="transmembrane region" description="Helical" evidence="1">
    <location>
        <begin position="42"/>
        <end position="63"/>
    </location>
</feature>
<comment type="caution">
    <text evidence="2">The sequence shown here is derived from an EMBL/GenBank/DDBJ whole genome shotgun (WGS) entry which is preliminary data.</text>
</comment>
<protein>
    <recommendedName>
        <fullName evidence="4">DUF4239 domain-containing protein</fullName>
    </recommendedName>
</protein>
<dbReference type="RefSeq" id="WP_203947038.1">
    <property type="nucleotide sequence ID" value="NZ_BOOR01000042.1"/>
</dbReference>
<evidence type="ECO:0000313" key="3">
    <source>
        <dbReference type="Proteomes" id="UP000605992"/>
    </source>
</evidence>
<accession>A0A8J3XVU3</accession>
<keyword evidence="3" id="KW-1185">Reference proteome</keyword>
<sequence length="253" mass="26639">MLICALAVASAIGLVALAAFLFRKLTRGKSDGDETSSGHAGSMVSSLFLLVFAIAIVVPWTTVDSARQNTYAESQAAVEAYWSAAALPAPAGSEVQAGLREYVGFVVDREWPLMASGRLSPEGSWRLDSLRTQLSAVNVADEDARTAKGTALERLSDLSAARRQRAADAKAAPPAAVMVLTVVTGIIVVIFPFLAGAKPRGFALVPLLTMAVLLGVGVYMAWDISRVFTGGLAVTPDAFASALLEFQRIPESR</sequence>